<keyword evidence="1" id="KW-0408">Iron</keyword>
<dbReference type="Gene3D" id="2.40.50.140">
    <property type="entry name" value="Nucleic acid-binding proteins"/>
    <property type="match status" value="1"/>
</dbReference>
<keyword evidence="1" id="KW-0479">Metal-binding</keyword>
<evidence type="ECO:0000256" key="3">
    <source>
        <dbReference type="ARBA" id="ARBA00022679"/>
    </source>
</evidence>
<reference evidence="8 9" key="1">
    <citation type="submission" date="2016-11" db="EMBL/GenBank/DDBJ databases">
        <authorList>
            <person name="Jaros S."/>
            <person name="Januszkiewicz K."/>
            <person name="Wedrychowicz H."/>
        </authorList>
    </citation>
    <scope>NUCLEOTIDE SEQUENCE [LARGE SCALE GENOMIC DNA]</scope>
    <source>
        <strain evidence="8 9">DSM 29431</strain>
    </source>
</reference>
<keyword evidence="3 6" id="KW-0808">Transferase</keyword>
<evidence type="ECO:0000256" key="6">
    <source>
        <dbReference type="PROSITE-ProRule" id="PRU01024"/>
    </source>
</evidence>
<keyword evidence="5" id="KW-0411">Iron-sulfur</keyword>
<comment type="caution">
    <text evidence="6">Lacks conserved residue(s) required for the propagation of feature annotation.</text>
</comment>
<dbReference type="GO" id="GO:0070475">
    <property type="term" value="P:rRNA base methylation"/>
    <property type="evidence" value="ECO:0007669"/>
    <property type="project" value="TreeGrafter"/>
</dbReference>
<dbReference type="PROSITE" id="PS51687">
    <property type="entry name" value="SAM_MT_RNA_M5U"/>
    <property type="match status" value="1"/>
</dbReference>
<proteinExistence type="inferred from homology"/>
<evidence type="ECO:0000256" key="2">
    <source>
        <dbReference type="ARBA" id="ARBA00022603"/>
    </source>
</evidence>
<dbReference type="GO" id="GO:0070041">
    <property type="term" value="F:rRNA (uridine-C5-)-methyltransferase activity"/>
    <property type="evidence" value="ECO:0007669"/>
    <property type="project" value="TreeGrafter"/>
</dbReference>
<protein>
    <submittedName>
        <fullName evidence="8">23S rRNA m(5)U-1939 methyltransferase</fullName>
    </submittedName>
</protein>
<gene>
    <name evidence="8" type="ORF">SAMN05443551_2568</name>
</gene>
<dbReference type="InterPro" id="IPR030390">
    <property type="entry name" value="MeTrfase_TrmA_AS"/>
</dbReference>
<sequence length="410" mass="44074">MWRGMDSYQITRLGQHGDGIAEGPIYVPGALPGETVTGDLIGDRLQNVRIATPSENRVKPPCPHSKSCGGCQLQHASDAFVASWKRDVVRQALAAQGIAIDVPEPITSPPQSRRRASFSARRTKKGALAGFHMKASDTITSVPNCELVHPDLAAALPMVEALAVVGASRKGELSVLVTLTQSGLDVSVTGGKEMDVALHQALADMAREYDLARIAWDGEIALQRRAPVLDLGPAQVCPPPGAFLQATLEGEAALIGAVRQALIKPKTVLDLFAGCGTFALPMAQIAPVHAVEGDLGMMQALDHAWRNAQGLKRVTHEVRDLFRNPLIPEELNRFEAVVIDPPRAGAAAQIAELPKSTVSQIAHVSCNPATFARDTATLIHAGYDLEWVQVVDQFRWSTHVELVALLRRRT</sequence>
<feature type="binding site" evidence="6">
    <location>
        <position position="272"/>
    </location>
    <ligand>
        <name>S-adenosyl-L-methionine</name>
        <dbReference type="ChEBI" id="CHEBI:59789"/>
    </ligand>
</feature>
<keyword evidence="9" id="KW-1185">Reference proteome</keyword>
<feature type="binding site" evidence="6">
    <location>
        <position position="245"/>
    </location>
    <ligand>
        <name>S-adenosyl-L-methionine</name>
        <dbReference type="ChEBI" id="CHEBI:59789"/>
    </ligand>
</feature>
<evidence type="ECO:0000256" key="4">
    <source>
        <dbReference type="ARBA" id="ARBA00022691"/>
    </source>
</evidence>
<accession>A0A1M5UBI9</accession>
<dbReference type="STRING" id="996342.SAMN05443551_2568"/>
<comment type="similarity">
    <text evidence="6">Belongs to the class I-like SAM-binding methyltransferase superfamily. RNA M5U methyltransferase family.</text>
</comment>
<evidence type="ECO:0000313" key="9">
    <source>
        <dbReference type="Proteomes" id="UP000184221"/>
    </source>
</evidence>
<dbReference type="InterPro" id="IPR029063">
    <property type="entry name" value="SAM-dependent_MTases_sf"/>
</dbReference>
<name>A0A1M5UBI9_9RHOB</name>
<dbReference type="PROSITE" id="PS01230">
    <property type="entry name" value="TRMA_1"/>
    <property type="match status" value="1"/>
</dbReference>
<dbReference type="PANTHER" id="PTHR11061:SF49">
    <property type="entry name" value="23S RRNA (URACIL(1939)-C(5))-METHYLTRANSFERASE RLMD"/>
    <property type="match status" value="1"/>
</dbReference>
<dbReference type="InterPro" id="IPR010280">
    <property type="entry name" value="U5_MeTrfase_fam"/>
</dbReference>
<keyword evidence="1" id="KW-0004">4Fe-4S</keyword>
<dbReference type="InterPro" id="IPR012340">
    <property type="entry name" value="NA-bd_OB-fold"/>
</dbReference>
<dbReference type="Gene3D" id="2.40.50.1070">
    <property type="match status" value="1"/>
</dbReference>
<dbReference type="Proteomes" id="UP000184221">
    <property type="component" value="Unassembled WGS sequence"/>
</dbReference>
<dbReference type="Gene3D" id="3.40.50.150">
    <property type="entry name" value="Vaccinia Virus protein VP39"/>
    <property type="match status" value="1"/>
</dbReference>
<evidence type="ECO:0000256" key="7">
    <source>
        <dbReference type="PROSITE-ProRule" id="PRU10015"/>
    </source>
</evidence>
<dbReference type="SUPFAM" id="SSF53335">
    <property type="entry name" value="S-adenosyl-L-methionine-dependent methyltransferases"/>
    <property type="match status" value="1"/>
</dbReference>
<dbReference type="AlphaFoldDB" id="A0A1M5UBI9"/>
<dbReference type="CDD" id="cd02440">
    <property type="entry name" value="AdoMet_MTases"/>
    <property type="match status" value="1"/>
</dbReference>
<keyword evidence="4 6" id="KW-0949">S-adenosyl-L-methionine</keyword>
<keyword evidence="2 6" id="KW-0489">Methyltransferase</keyword>
<dbReference type="EMBL" id="FQXC01000003">
    <property type="protein sequence ID" value="SHH60364.1"/>
    <property type="molecule type" value="Genomic_DNA"/>
</dbReference>
<dbReference type="Pfam" id="PF05958">
    <property type="entry name" value="tRNA_U5-meth_tr"/>
    <property type="match status" value="1"/>
</dbReference>
<feature type="active site" evidence="7">
    <location>
        <position position="366"/>
    </location>
</feature>
<feature type="active site" description="Nucleophile" evidence="6">
    <location>
        <position position="366"/>
    </location>
</feature>
<feature type="binding site" evidence="6">
    <location>
        <position position="340"/>
    </location>
    <ligand>
        <name>S-adenosyl-L-methionine</name>
        <dbReference type="ChEBI" id="CHEBI:59789"/>
    </ligand>
</feature>
<organism evidence="8 9">
    <name type="scientific">Marivita hallyeonensis</name>
    <dbReference type="NCBI Taxonomy" id="996342"/>
    <lineage>
        <taxon>Bacteria</taxon>
        <taxon>Pseudomonadati</taxon>
        <taxon>Pseudomonadota</taxon>
        <taxon>Alphaproteobacteria</taxon>
        <taxon>Rhodobacterales</taxon>
        <taxon>Roseobacteraceae</taxon>
        <taxon>Marivita</taxon>
    </lineage>
</organism>
<evidence type="ECO:0000313" key="8">
    <source>
        <dbReference type="EMBL" id="SHH60364.1"/>
    </source>
</evidence>
<dbReference type="PANTHER" id="PTHR11061">
    <property type="entry name" value="RNA M5U METHYLTRANSFERASE"/>
    <property type="match status" value="1"/>
</dbReference>
<evidence type="ECO:0000256" key="5">
    <source>
        <dbReference type="ARBA" id="ARBA00023014"/>
    </source>
</evidence>
<evidence type="ECO:0000256" key="1">
    <source>
        <dbReference type="ARBA" id="ARBA00022485"/>
    </source>
</evidence>
<dbReference type="GO" id="GO:0051539">
    <property type="term" value="F:4 iron, 4 sulfur cluster binding"/>
    <property type="evidence" value="ECO:0007669"/>
    <property type="project" value="UniProtKB-KW"/>
</dbReference>